<dbReference type="InterPro" id="IPR045242">
    <property type="entry name" value="Syntaxin"/>
</dbReference>
<dbReference type="Pfam" id="PF00804">
    <property type="entry name" value="Syntaxin"/>
    <property type="match status" value="1"/>
</dbReference>
<dbReference type="PROSITE" id="PS50192">
    <property type="entry name" value="T_SNARE"/>
    <property type="match status" value="1"/>
</dbReference>
<feature type="transmembrane region" description="Helical" evidence="8">
    <location>
        <begin position="315"/>
        <end position="335"/>
    </location>
</feature>
<dbReference type="GO" id="GO:0005484">
    <property type="term" value="F:SNAP receptor activity"/>
    <property type="evidence" value="ECO:0007669"/>
    <property type="project" value="InterPro"/>
</dbReference>
<evidence type="ECO:0000256" key="8">
    <source>
        <dbReference type="SAM" id="Phobius"/>
    </source>
</evidence>
<dbReference type="InterPro" id="IPR010989">
    <property type="entry name" value="SNARE"/>
</dbReference>
<feature type="domain" description="T-SNARE coiled-coil homology" evidence="9">
    <location>
        <begin position="211"/>
        <end position="273"/>
    </location>
</feature>
<evidence type="ECO:0000256" key="1">
    <source>
        <dbReference type="ARBA" id="ARBA00004211"/>
    </source>
</evidence>
<dbReference type="InterPro" id="IPR006012">
    <property type="entry name" value="Syntaxin/epimorphin_CS"/>
</dbReference>
<evidence type="ECO:0000256" key="5">
    <source>
        <dbReference type="ARBA" id="ARBA00022989"/>
    </source>
</evidence>
<keyword evidence="4" id="KW-0813">Transport</keyword>
<dbReference type="GO" id="GO:0005886">
    <property type="term" value="C:plasma membrane"/>
    <property type="evidence" value="ECO:0007669"/>
    <property type="project" value="TreeGrafter"/>
</dbReference>
<evidence type="ECO:0000313" key="10">
    <source>
        <dbReference type="EMBL" id="JAC15373.1"/>
    </source>
</evidence>
<evidence type="ECO:0000256" key="6">
    <source>
        <dbReference type="ARBA" id="ARBA00023136"/>
    </source>
</evidence>
<sequence>KDRLQTLQQIVEKIREQNGEDPDWNGGVENTALQIEDENAGYMEYFFREVETTRGWIDEIKEHIGIIRALHSNLLSSPRPDQEMKQELDSRTTMVKNLGKKVTTSLKALEKGISQEEEELDSEKKRRPAGLRIRRTQHSCLLHLFMEAMSTFNAEQVEYREKCSDRMKRVISIAKAVVTDDKLEELLDQGNYGAIFNGDIITETLEARKALEDVQTRHEELITLEKSIQELRDLFMEMYLLVQQQSDLINRIENHVLATVDHVEEANVVTKKAIQYQKKSQIEKDHTPSNIGTCHIRHNIGICDMAKEIVSIKNWQLFFVVFGLLIFVLFFYQFLHYCVYLHL</sequence>
<dbReference type="GO" id="GO:0006886">
    <property type="term" value="P:intracellular protein transport"/>
    <property type="evidence" value="ECO:0007669"/>
    <property type="project" value="InterPro"/>
</dbReference>
<comment type="similarity">
    <text evidence="2 7">Belongs to the syntaxin family.</text>
</comment>
<evidence type="ECO:0000256" key="7">
    <source>
        <dbReference type="RuleBase" id="RU003858"/>
    </source>
</evidence>
<dbReference type="CDD" id="cd00179">
    <property type="entry name" value="SynN"/>
    <property type="match status" value="1"/>
</dbReference>
<dbReference type="InterPro" id="IPR006011">
    <property type="entry name" value="Syntaxin_N"/>
</dbReference>
<keyword evidence="6 8" id="KW-0472">Membrane</keyword>
<evidence type="ECO:0000256" key="3">
    <source>
        <dbReference type="ARBA" id="ARBA00022692"/>
    </source>
</evidence>
<dbReference type="GO" id="GO:0000149">
    <property type="term" value="F:SNARE binding"/>
    <property type="evidence" value="ECO:0007669"/>
    <property type="project" value="TreeGrafter"/>
</dbReference>
<dbReference type="Gene3D" id="1.20.58.70">
    <property type="match status" value="1"/>
</dbReference>
<organism evidence="10">
    <name type="scientific">Triatoma infestans</name>
    <name type="common">Assassin bug</name>
    <dbReference type="NCBI Taxonomy" id="30076"/>
    <lineage>
        <taxon>Eukaryota</taxon>
        <taxon>Metazoa</taxon>
        <taxon>Ecdysozoa</taxon>
        <taxon>Arthropoda</taxon>
        <taxon>Hexapoda</taxon>
        <taxon>Insecta</taxon>
        <taxon>Pterygota</taxon>
        <taxon>Neoptera</taxon>
        <taxon>Paraneoptera</taxon>
        <taxon>Hemiptera</taxon>
        <taxon>Heteroptera</taxon>
        <taxon>Panheteroptera</taxon>
        <taxon>Cimicomorpha</taxon>
        <taxon>Reduviidae</taxon>
        <taxon>Triatominae</taxon>
        <taxon>Triatoma</taxon>
    </lineage>
</organism>
<dbReference type="GO" id="GO:0031201">
    <property type="term" value="C:SNARE complex"/>
    <property type="evidence" value="ECO:0007669"/>
    <property type="project" value="TreeGrafter"/>
</dbReference>
<evidence type="ECO:0000256" key="2">
    <source>
        <dbReference type="ARBA" id="ARBA00009063"/>
    </source>
</evidence>
<reference evidence="10" key="1">
    <citation type="journal article" date="2014" name="PLoS Negl. Trop. Dis.">
        <title>An updated insight into the Sialotranscriptome of Triatoma infestans: developmental stage and geographic variations.</title>
        <authorList>
            <person name="Schwarz A."/>
            <person name="Medrano-Mercado N."/>
            <person name="Schaub G.A."/>
            <person name="Struchiner C.J."/>
            <person name="Bargues M.D."/>
            <person name="Levy M.Z."/>
            <person name="Ribeiro J.M."/>
        </authorList>
    </citation>
    <scope>NUCLEOTIDE SEQUENCE</scope>
    <source>
        <strain evidence="10">Chile</strain>
        <tissue evidence="10">Salivary glands</tissue>
    </source>
</reference>
<dbReference type="GO" id="GO:0006836">
    <property type="term" value="P:neurotransmitter transport"/>
    <property type="evidence" value="ECO:0007669"/>
    <property type="project" value="UniProtKB-KW"/>
</dbReference>
<dbReference type="GO" id="GO:0048278">
    <property type="term" value="P:vesicle docking"/>
    <property type="evidence" value="ECO:0007669"/>
    <property type="project" value="TreeGrafter"/>
</dbReference>
<dbReference type="PANTHER" id="PTHR19957:SF307">
    <property type="entry name" value="PROTEIN SSO1-RELATED"/>
    <property type="match status" value="1"/>
</dbReference>
<dbReference type="GO" id="GO:0006906">
    <property type="term" value="P:vesicle fusion"/>
    <property type="evidence" value="ECO:0007669"/>
    <property type="project" value="TreeGrafter"/>
</dbReference>
<evidence type="ECO:0000259" key="9">
    <source>
        <dbReference type="PROSITE" id="PS50192"/>
    </source>
</evidence>
<keyword evidence="5 8" id="KW-1133">Transmembrane helix</keyword>
<dbReference type="GO" id="GO:0012505">
    <property type="term" value="C:endomembrane system"/>
    <property type="evidence" value="ECO:0007669"/>
    <property type="project" value="TreeGrafter"/>
</dbReference>
<dbReference type="EMBL" id="GBBI01003339">
    <property type="protein sequence ID" value="JAC15373.1"/>
    <property type="molecule type" value="mRNA"/>
</dbReference>
<dbReference type="SMART" id="SM00503">
    <property type="entry name" value="SynN"/>
    <property type="match status" value="1"/>
</dbReference>
<name>A0A023F1Z9_TRIIF</name>
<dbReference type="SMART" id="SM00397">
    <property type="entry name" value="t_SNARE"/>
    <property type="match status" value="1"/>
</dbReference>
<dbReference type="PROSITE" id="PS00914">
    <property type="entry name" value="SYNTAXIN"/>
    <property type="match status" value="1"/>
</dbReference>
<protein>
    <submittedName>
        <fullName evidence="10">Putative snare protein syntaxin 1</fullName>
    </submittedName>
</protein>
<dbReference type="AlphaFoldDB" id="A0A023F1Z9"/>
<keyword evidence="4" id="KW-0532">Neurotransmitter transport</keyword>
<proteinExistence type="evidence at transcript level"/>
<comment type="subcellular location">
    <subcellularLocation>
        <location evidence="1">Membrane</location>
        <topology evidence="1">Single-pass type IV membrane protein</topology>
    </subcellularLocation>
</comment>
<keyword evidence="3 8" id="KW-0812">Transmembrane</keyword>
<dbReference type="CDD" id="cd15848">
    <property type="entry name" value="SNARE_syntaxin1-like"/>
    <property type="match status" value="1"/>
</dbReference>
<dbReference type="SUPFAM" id="SSF47661">
    <property type="entry name" value="t-snare proteins"/>
    <property type="match status" value="1"/>
</dbReference>
<dbReference type="Gene3D" id="1.20.5.110">
    <property type="match status" value="1"/>
</dbReference>
<dbReference type="GO" id="GO:0006887">
    <property type="term" value="P:exocytosis"/>
    <property type="evidence" value="ECO:0007669"/>
    <property type="project" value="TreeGrafter"/>
</dbReference>
<dbReference type="PANTHER" id="PTHR19957">
    <property type="entry name" value="SYNTAXIN"/>
    <property type="match status" value="1"/>
</dbReference>
<accession>A0A023F1Z9</accession>
<evidence type="ECO:0000256" key="4">
    <source>
        <dbReference type="ARBA" id="ARBA00022775"/>
    </source>
</evidence>
<feature type="non-terminal residue" evidence="10">
    <location>
        <position position="1"/>
    </location>
</feature>
<dbReference type="Pfam" id="PF05739">
    <property type="entry name" value="SNARE"/>
    <property type="match status" value="1"/>
</dbReference>
<dbReference type="FunFam" id="1.20.58.70:FF:000011">
    <property type="entry name" value="Syntaxin 4"/>
    <property type="match status" value="1"/>
</dbReference>
<dbReference type="InterPro" id="IPR000727">
    <property type="entry name" value="T_SNARE_dom"/>
</dbReference>